<proteinExistence type="predicted"/>
<protein>
    <submittedName>
        <fullName evidence="1">Uncharacterized protein</fullName>
    </submittedName>
</protein>
<evidence type="ECO:0000313" key="1">
    <source>
        <dbReference type="EMBL" id="ROM49082.1"/>
    </source>
</evidence>
<reference evidence="1 2" key="1">
    <citation type="submission" date="2016-10" db="EMBL/GenBank/DDBJ databases">
        <title>Comparative genome analysis of multiple Pseudomonas spp. focuses on biocontrol and plant growth promoting traits.</title>
        <authorList>
            <person name="Tao X.-Y."/>
            <person name="Taylor C.G."/>
        </authorList>
    </citation>
    <scope>NUCLEOTIDE SEQUENCE [LARGE SCALE GENOMIC DNA]</scope>
    <source>
        <strain evidence="1 2">29G9</strain>
    </source>
</reference>
<accession>A0A423F3C9</accession>
<gene>
    <name evidence="1" type="ORF">BK648_12915</name>
</gene>
<evidence type="ECO:0000313" key="2">
    <source>
        <dbReference type="Proteomes" id="UP000284656"/>
    </source>
</evidence>
<dbReference type="RefSeq" id="WP_123716380.1">
    <property type="nucleotide sequence ID" value="NZ_MOAY01000045.1"/>
</dbReference>
<organism evidence="1 2">
    <name type="scientific">Pseudomonas poae</name>
    <dbReference type="NCBI Taxonomy" id="200451"/>
    <lineage>
        <taxon>Bacteria</taxon>
        <taxon>Pseudomonadati</taxon>
        <taxon>Pseudomonadota</taxon>
        <taxon>Gammaproteobacteria</taxon>
        <taxon>Pseudomonadales</taxon>
        <taxon>Pseudomonadaceae</taxon>
        <taxon>Pseudomonas</taxon>
    </lineage>
</organism>
<comment type="caution">
    <text evidence="1">The sequence shown here is derived from an EMBL/GenBank/DDBJ whole genome shotgun (WGS) entry which is preliminary data.</text>
</comment>
<dbReference type="Proteomes" id="UP000284656">
    <property type="component" value="Unassembled WGS sequence"/>
</dbReference>
<sequence length="174" mass="19105">MAIVSTTEPVQRSKATSAYLIKNPREIKNSFTPTDASKAADILKIGAEKEIAELKSFLKDYDMTSISTNELKKVGRQLYSSGAIDVMAFGMFISGNGEFDAKGNQANTHVKFNAIALFNQKLEEYAKFLEDFPGHATPDNLTWKKAMIAANHAIGALTYFVNSTNNKLSVDEQA</sequence>
<dbReference type="AlphaFoldDB" id="A0A423F3C9"/>
<name>A0A423F3C9_9PSED</name>
<dbReference type="EMBL" id="MOAY01000045">
    <property type="protein sequence ID" value="ROM49082.1"/>
    <property type="molecule type" value="Genomic_DNA"/>
</dbReference>